<name>F0IBH7_STRSA</name>
<organism evidence="1 2">
    <name type="scientific">Streptococcus sanguinis SK115</name>
    <dbReference type="NCBI Taxonomy" id="888810"/>
    <lineage>
        <taxon>Bacteria</taxon>
        <taxon>Bacillati</taxon>
        <taxon>Bacillota</taxon>
        <taxon>Bacilli</taxon>
        <taxon>Lactobacillales</taxon>
        <taxon>Streptococcaceae</taxon>
        <taxon>Streptococcus</taxon>
    </lineage>
</organism>
<reference evidence="1 2" key="1">
    <citation type="submission" date="2011-02" db="EMBL/GenBank/DDBJ databases">
        <authorList>
            <person name="Muzny D."/>
            <person name="Qin X."/>
            <person name="Deng J."/>
            <person name="Jiang H."/>
            <person name="Liu Y."/>
            <person name="Qu J."/>
            <person name="Song X.-Z."/>
            <person name="Zhang L."/>
            <person name="Thornton R."/>
            <person name="Coyle M."/>
            <person name="Francisco L."/>
            <person name="Jackson L."/>
            <person name="Javaid M."/>
            <person name="Korchina V."/>
            <person name="Kovar C."/>
            <person name="Mata R."/>
            <person name="Mathew T."/>
            <person name="Ngo R."/>
            <person name="Nguyen L."/>
            <person name="Nguyen N."/>
            <person name="Okwuonu G."/>
            <person name="Ongeri F."/>
            <person name="Pham C."/>
            <person name="Simmons D."/>
            <person name="Wilczek-Boney K."/>
            <person name="Hale W."/>
            <person name="Jakkamsetti A."/>
            <person name="Pham P."/>
            <person name="Ruth R."/>
            <person name="San Lucas F."/>
            <person name="Warren J."/>
            <person name="Zhang J."/>
            <person name="Zhao Z."/>
            <person name="Zhou C."/>
            <person name="Zhu D."/>
            <person name="Lee S."/>
            <person name="Bess C."/>
            <person name="Blankenburg K."/>
            <person name="Forbes L."/>
            <person name="Fu Q."/>
            <person name="Gubbala S."/>
            <person name="Hirani K."/>
            <person name="Jayaseelan J.C."/>
            <person name="Lara F."/>
            <person name="Munidasa M."/>
            <person name="Palculict T."/>
            <person name="Patil S."/>
            <person name="Pu L.-L."/>
            <person name="Saada N."/>
            <person name="Tang L."/>
            <person name="Weissenberger G."/>
            <person name="Zhu Y."/>
            <person name="Hemphill L."/>
            <person name="Shang Y."/>
            <person name="Youmans B."/>
            <person name="Ayvaz T."/>
            <person name="Ross M."/>
            <person name="Santibanez J."/>
            <person name="Aqrawi P."/>
            <person name="Gross S."/>
            <person name="Joshi V."/>
            <person name="Fowler G."/>
            <person name="Nazareth L."/>
            <person name="Reid J."/>
            <person name="Worley K."/>
            <person name="Petrosino J."/>
            <person name="Highlander S."/>
            <person name="Gibbs R."/>
        </authorList>
    </citation>
    <scope>NUCLEOTIDE SEQUENCE [LARGE SCALE GENOMIC DNA]</scope>
    <source>
        <strain evidence="1 2">SK115</strain>
    </source>
</reference>
<accession>F0IBH7</accession>
<sequence>MGVFPVFFDIDTACEMISFWLSMLQYLARNSATSSFLLF</sequence>
<evidence type="ECO:0000313" key="1">
    <source>
        <dbReference type="EMBL" id="EGD31031.1"/>
    </source>
</evidence>
<evidence type="ECO:0000313" key="2">
    <source>
        <dbReference type="Proteomes" id="UP000003351"/>
    </source>
</evidence>
<dbReference type="EMBL" id="AEXW01000009">
    <property type="protein sequence ID" value="EGD31031.1"/>
    <property type="molecule type" value="Genomic_DNA"/>
</dbReference>
<protein>
    <submittedName>
        <fullName evidence="1">Uncharacterized protein</fullName>
    </submittedName>
</protein>
<gene>
    <name evidence="1" type="ORF">HMPREF9382_2115</name>
</gene>
<dbReference type="AlphaFoldDB" id="F0IBH7"/>
<proteinExistence type="predicted"/>
<dbReference type="Proteomes" id="UP000003351">
    <property type="component" value="Unassembled WGS sequence"/>
</dbReference>
<comment type="caution">
    <text evidence="1">The sequence shown here is derived from an EMBL/GenBank/DDBJ whole genome shotgun (WGS) entry which is preliminary data.</text>
</comment>
<dbReference type="HOGENOM" id="CLU_3317947_0_0_9"/>